<name>A0AAJ7TJ94_PETMA</name>
<dbReference type="InterPro" id="IPR008271">
    <property type="entry name" value="Ser/Thr_kinase_AS"/>
</dbReference>
<dbReference type="PROSITE" id="PS00108">
    <property type="entry name" value="PROTEIN_KINASE_ST"/>
    <property type="match status" value="1"/>
</dbReference>
<feature type="binding site" evidence="7">
    <location>
        <position position="634"/>
    </location>
    <ligand>
        <name>ATP</name>
        <dbReference type="ChEBI" id="CHEBI:30616"/>
    </ligand>
</feature>
<dbReference type="Proteomes" id="UP001318040">
    <property type="component" value="Chromosome 2"/>
</dbReference>
<evidence type="ECO:0000256" key="6">
    <source>
        <dbReference type="ARBA" id="ARBA00048679"/>
    </source>
</evidence>
<keyword evidence="3 7" id="KW-0547">Nucleotide-binding</keyword>
<comment type="similarity">
    <text evidence="1">Belongs to the protein kinase superfamily. CAMK Ser/Thr protein kinase family. CaMK subfamily.</text>
</comment>
<evidence type="ECO:0000256" key="5">
    <source>
        <dbReference type="ARBA" id="ARBA00047899"/>
    </source>
</evidence>
<dbReference type="SUPFAM" id="SSF56112">
    <property type="entry name" value="Protein kinase-like (PK-like)"/>
    <property type="match status" value="1"/>
</dbReference>
<dbReference type="InterPro" id="IPR017441">
    <property type="entry name" value="Protein_kinase_ATP_BS"/>
</dbReference>
<evidence type="ECO:0000313" key="12">
    <source>
        <dbReference type="RefSeq" id="XP_032817935.1"/>
    </source>
</evidence>
<dbReference type="KEGG" id="pmrn:116946844"/>
<dbReference type="SMART" id="SM00537">
    <property type="entry name" value="DCX"/>
    <property type="match status" value="2"/>
</dbReference>
<gene>
    <name evidence="12" type="primary">LOC116946844</name>
</gene>
<comment type="catalytic activity">
    <reaction evidence="5">
        <text>L-threonyl-[protein] + ATP = O-phospho-L-threonyl-[protein] + ADP + H(+)</text>
        <dbReference type="Rhea" id="RHEA:46608"/>
        <dbReference type="Rhea" id="RHEA-COMP:11060"/>
        <dbReference type="Rhea" id="RHEA-COMP:11605"/>
        <dbReference type="ChEBI" id="CHEBI:15378"/>
        <dbReference type="ChEBI" id="CHEBI:30013"/>
        <dbReference type="ChEBI" id="CHEBI:30616"/>
        <dbReference type="ChEBI" id="CHEBI:61977"/>
        <dbReference type="ChEBI" id="CHEBI:456216"/>
        <dbReference type="EC" id="2.7.11.1"/>
    </reaction>
</comment>
<feature type="domain" description="Doublecortin" evidence="10">
    <location>
        <begin position="41"/>
        <end position="124"/>
    </location>
</feature>
<dbReference type="InterPro" id="IPR000719">
    <property type="entry name" value="Prot_kinase_dom"/>
</dbReference>
<dbReference type="SMART" id="SM00220">
    <property type="entry name" value="S_TKc"/>
    <property type="match status" value="1"/>
</dbReference>
<dbReference type="Gene3D" id="1.10.510.10">
    <property type="entry name" value="Transferase(Phosphotransferase) domain 1"/>
    <property type="match status" value="1"/>
</dbReference>
<evidence type="ECO:0000259" key="10">
    <source>
        <dbReference type="PROSITE" id="PS50309"/>
    </source>
</evidence>
<feature type="compositionally biased region" description="Basic and acidic residues" evidence="8">
    <location>
        <begin position="413"/>
        <end position="451"/>
    </location>
</feature>
<dbReference type="InterPro" id="IPR011009">
    <property type="entry name" value="Kinase-like_dom_sf"/>
</dbReference>
<evidence type="ECO:0000256" key="8">
    <source>
        <dbReference type="SAM" id="MobiDB-lite"/>
    </source>
</evidence>
<evidence type="ECO:0000256" key="7">
    <source>
        <dbReference type="PROSITE-ProRule" id="PRU10141"/>
    </source>
</evidence>
<dbReference type="Pfam" id="PF03607">
    <property type="entry name" value="DCX"/>
    <property type="match status" value="2"/>
</dbReference>
<dbReference type="Pfam" id="PF00069">
    <property type="entry name" value="Pkinase"/>
    <property type="match status" value="1"/>
</dbReference>
<dbReference type="InterPro" id="IPR003533">
    <property type="entry name" value="Doublecortin_dom"/>
</dbReference>
<dbReference type="PANTHER" id="PTHR24347">
    <property type="entry name" value="SERINE/THREONINE-PROTEIN KINASE"/>
    <property type="match status" value="1"/>
</dbReference>
<dbReference type="GO" id="GO:0005524">
    <property type="term" value="F:ATP binding"/>
    <property type="evidence" value="ECO:0007669"/>
    <property type="project" value="UniProtKB-UniRule"/>
</dbReference>
<reference evidence="12" key="1">
    <citation type="submission" date="2025-08" db="UniProtKB">
        <authorList>
            <consortium name="RefSeq"/>
        </authorList>
    </citation>
    <scope>IDENTIFICATION</scope>
    <source>
        <tissue evidence="12">Sperm</tissue>
    </source>
</reference>
<organism evidence="11 12">
    <name type="scientific">Petromyzon marinus</name>
    <name type="common">Sea lamprey</name>
    <dbReference type="NCBI Taxonomy" id="7757"/>
    <lineage>
        <taxon>Eukaryota</taxon>
        <taxon>Metazoa</taxon>
        <taxon>Chordata</taxon>
        <taxon>Craniata</taxon>
        <taxon>Vertebrata</taxon>
        <taxon>Cyclostomata</taxon>
        <taxon>Hyperoartia</taxon>
        <taxon>Petromyzontiformes</taxon>
        <taxon>Petromyzontidae</taxon>
        <taxon>Petromyzon</taxon>
    </lineage>
</organism>
<evidence type="ECO:0000259" key="9">
    <source>
        <dbReference type="PROSITE" id="PS50011"/>
    </source>
</evidence>
<proteinExistence type="inferred from homology"/>
<dbReference type="Gene3D" id="3.10.20.230">
    <property type="entry name" value="Doublecortin domain"/>
    <property type="match status" value="2"/>
</dbReference>
<feature type="region of interest" description="Disordered" evidence="8">
    <location>
        <begin position="413"/>
        <end position="469"/>
    </location>
</feature>
<feature type="domain" description="Doublecortin" evidence="10">
    <location>
        <begin position="239"/>
        <end position="319"/>
    </location>
</feature>
<feature type="compositionally biased region" description="Acidic residues" evidence="8">
    <location>
        <begin position="452"/>
        <end position="462"/>
    </location>
</feature>
<accession>A0AAJ7TJ94</accession>
<dbReference type="InterPro" id="IPR036572">
    <property type="entry name" value="Doublecortin_dom_sf"/>
</dbReference>
<keyword evidence="4 7" id="KW-0067">ATP-binding</keyword>
<dbReference type="EC" id="2.7.11.1" evidence="2"/>
<dbReference type="SUPFAM" id="SSF89837">
    <property type="entry name" value="Doublecortin (DC)"/>
    <property type="match status" value="2"/>
</dbReference>
<evidence type="ECO:0000256" key="2">
    <source>
        <dbReference type="ARBA" id="ARBA00012513"/>
    </source>
</evidence>
<protein>
    <recommendedName>
        <fullName evidence="2">non-specific serine/threonine protein kinase</fullName>
        <ecNumber evidence="2">2.7.11.1</ecNumber>
    </recommendedName>
</protein>
<dbReference type="GO" id="GO:0035556">
    <property type="term" value="P:intracellular signal transduction"/>
    <property type="evidence" value="ECO:0007669"/>
    <property type="project" value="InterPro"/>
</dbReference>
<feature type="region of interest" description="Disordered" evidence="8">
    <location>
        <begin position="144"/>
        <end position="176"/>
    </location>
</feature>
<dbReference type="RefSeq" id="XP_032817935.1">
    <property type="nucleotide sequence ID" value="XM_032962044.1"/>
</dbReference>
<feature type="compositionally biased region" description="Basic and acidic residues" evidence="8">
    <location>
        <begin position="481"/>
        <end position="529"/>
    </location>
</feature>
<feature type="region of interest" description="Disordered" evidence="8">
    <location>
        <begin position="1"/>
        <end position="27"/>
    </location>
</feature>
<dbReference type="Gene3D" id="3.30.200.20">
    <property type="entry name" value="Phosphorylase Kinase, domain 1"/>
    <property type="match status" value="1"/>
</dbReference>
<evidence type="ECO:0000256" key="3">
    <source>
        <dbReference type="ARBA" id="ARBA00022741"/>
    </source>
</evidence>
<evidence type="ECO:0000256" key="1">
    <source>
        <dbReference type="ARBA" id="ARBA00005354"/>
    </source>
</evidence>
<dbReference type="AlphaFoldDB" id="A0AAJ7TJ94"/>
<dbReference type="PROSITE" id="PS50011">
    <property type="entry name" value="PROTEIN_KINASE_DOM"/>
    <property type="match status" value="1"/>
</dbReference>
<keyword evidence="11" id="KW-1185">Reference proteome</keyword>
<comment type="catalytic activity">
    <reaction evidence="6">
        <text>L-seryl-[protein] + ATP = O-phospho-L-seryl-[protein] + ADP + H(+)</text>
        <dbReference type="Rhea" id="RHEA:17989"/>
        <dbReference type="Rhea" id="RHEA-COMP:9863"/>
        <dbReference type="Rhea" id="RHEA-COMP:11604"/>
        <dbReference type="ChEBI" id="CHEBI:15378"/>
        <dbReference type="ChEBI" id="CHEBI:29999"/>
        <dbReference type="ChEBI" id="CHEBI:30616"/>
        <dbReference type="ChEBI" id="CHEBI:83421"/>
        <dbReference type="ChEBI" id="CHEBI:456216"/>
        <dbReference type="EC" id="2.7.11.1"/>
    </reaction>
</comment>
<dbReference type="FunFam" id="1.10.510.10:FF:000066">
    <property type="entry name" value="Serine/threonine-protein kinase DCLK1 isoform 2"/>
    <property type="match status" value="1"/>
</dbReference>
<evidence type="ECO:0000313" key="11">
    <source>
        <dbReference type="Proteomes" id="UP001318040"/>
    </source>
</evidence>
<dbReference type="PROSITE" id="PS00107">
    <property type="entry name" value="PROTEIN_KINASE_ATP"/>
    <property type="match status" value="1"/>
</dbReference>
<feature type="region of interest" description="Disordered" evidence="8">
    <location>
        <begin position="481"/>
        <end position="583"/>
    </location>
</feature>
<dbReference type="GO" id="GO:0004674">
    <property type="term" value="F:protein serine/threonine kinase activity"/>
    <property type="evidence" value="ECO:0007669"/>
    <property type="project" value="UniProtKB-EC"/>
</dbReference>
<feature type="compositionally biased region" description="Polar residues" evidence="8">
    <location>
        <begin position="148"/>
        <end position="165"/>
    </location>
</feature>
<dbReference type="PROSITE" id="PS50309">
    <property type="entry name" value="DC"/>
    <property type="match status" value="2"/>
</dbReference>
<sequence>MAHGKKADEAVAPGAAGGAAGGSQELRELTDERYRDLRRPKVVRFYRNGDRYFRARTLHITPHRYVSWPELLADLSRAVPLPYGVRRLYTPLGGSPVAGSVDALRDGEAYVCASFEPFRSVKYGANDAAGGRLLRWRGQRHPLDDRLSTSSGLTGDNGTVGSSVKNGLRATYPPTGRTAFGKTLPSIAGRDEVKATQSDNGLRQSDKRALAAPASNGLDKGVRQNFLRRPENYVPARPKVITVVRVGGRGPRRRITLLLNRRAAQSFEELLGDISEALGLPRWRTNHVRRLYTLRGREARSVSDFFRGDDVFLAATRKEPPSSEDLQAVLEELFPENPYAQRVSHRDGLKLHGAAKKGPDKALKPLRRVNDGVVLKYDSDFEVEARRKLDPEFARMKGPAAHKVYVENLEKQRNRFKQREREEAQRWERDRWQREQHELEQKRQARVKDAGVEDSSEEAQTEDESRVGKLWDLDEELKKLKQKRDESKKERDEGNKPERLPQDRDRRTVRSDSDVNPKKDKDFGTKGDNSEIPVRNYWNGESDKEIPRQYRNNNGNVVPHKGKAKNKLKDGDADKKSKKFPNLPMPIVSLQDIESRYEIGRTIGDGNFATVKECRRVSSGDGSAGEAEWDLAMKIIDKAKLVGREEMLRSEVALTTRLGQHPNVVRLVEAMESPSDAYLVLERVRGGDLFDAITESVRFTERHAAAMVADLCRALQYLHANNIVHRDVKPENLLVQRNVDGGTTLKLADLGLAMEVTGPIYTVCGTPTYVAPEILAETGYGLEVDMWAAGVITYILLCGFPPFRSLERDQEELFEIIQLGEYEFLSPYWDHISDAAKDLVSRLLVVDTARRYTARQALHHPWVSDGGAGDHTDLHREVTMNIQRHFADRRRPLHR</sequence>
<feature type="domain" description="Protein kinase" evidence="9">
    <location>
        <begin position="597"/>
        <end position="863"/>
    </location>
</feature>
<evidence type="ECO:0000256" key="4">
    <source>
        <dbReference type="ARBA" id="ARBA00022840"/>
    </source>
</evidence>